<dbReference type="InterPro" id="IPR000843">
    <property type="entry name" value="HTH_LacI"/>
</dbReference>
<keyword evidence="7" id="KW-1185">Reference proteome</keyword>
<dbReference type="SUPFAM" id="SSF47413">
    <property type="entry name" value="lambda repressor-like DNA-binding domains"/>
    <property type="match status" value="1"/>
</dbReference>
<dbReference type="InterPro" id="IPR028082">
    <property type="entry name" value="Peripla_BP_I"/>
</dbReference>
<keyword evidence="3" id="KW-0238">DNA-binding</keyword>
<sequence length="348" mass="36500">MAVTLIDVAVAAGVSRSTASRALSGSRLISAETRAAVENAARTLGYRPNRAASALRSNRSHLIGLVMNNLLNATFHTVAEVVQKRASAGGFQVILCITDADPGRENDVLAMLGEHGVDGTIVIGSGRSATASNALLSQGRAVVNLIRSVQGSKASTVLADDLDGARDATAHLLALGHRRIGYLGGTADATSGRERFEGYRLALADAGIEVDDELVRKGPFTTEFGAEAVNSLLDGTAPMTALYAANHEAVFGILPTLSARGVSIPDELSLVCHEDMPWLALWKPAITVVDNGAAQLANVAMDLLFQQINDAAEPDGRTYRIGARLIERESCRPRAGAHPNSSSDPSSR</sequence>
<evidence type="ECO:0000256" key="2">
    <source>
        <dbReference type="ARBA" id="ARBA00023015"/>
    </source>
</evidence>
<dbReference type="AlphaFoldDB" id="A0A917VTM4"/>
<organism evidence="6 7">
    <name type="scientific">Nocardia jinanensis</name>
    <dbReference type="NCBI Taxonomy" id="382504"/>
    <lineage>
        <taxon>Bacteria</taxon>
        <taxon>Bacillati</taxon>
        <taxon>Actinomycetota</taxon>
        <taxon>Actinomycetes</taxon>
        <taxon>Mycobacteriales</taxon>
        <taxon>Nocardiaceae</taxon>
        <taxon>Nocardia</taxon>
    </lineage>
</organism>
<evidence type="ECO:0000313" key="7">
    <source>
        <dbReference type="Proteomes" id="UP000638263"/>
    </source>
</evidence>
<protein>
    <submittedName>
        <fullName evidence="6">LacI family transcriptional regulator</fullName>
    </submittedName>
</protein>
<keyword evidence="4" id="KW-0804">Transcription</keyword>
<evidence type="ECO:0000256" key="3">
    <source>
        <dbReference type="ARBA" id="ARBA00023125"/>
    </source>
</evidence>
<dbReference type="PANTHER" id="PTHR30146">
    <property type="entry name" value="LACI-RELATED TRANSCRIPTIONAL REPRESSOR"/>
    <property type="match status" value="1"/>
</dbReference>
<keyword evidence="2" id="KW-0805">Transcription regulation</keyword>
<dbReference type="EMBL" id="BMMH01000006">
    <property type="protein sequence ID" value="GGL16556.1"/>
    <property type="molecule type" value="Genomic_DNA"/>
</dbReference>
<comment type="caution">
    <text evidence="6">The sequence shown here is derived from an EMBL/GenBank/DDBJ whole genome shotgun (WGS) entry which is preliminary data.</text>
</comment>
<reference evidence="6" key="2">
    <citation type="submission" date="2020-09" db="EMBL/GenBank/DDBJ databases">
        <authorList>
            <person name="Sun Q."/>
            <person name="Zhou Y."/>
        </authorList>
    </citation>
    <scope>NUCLEOTIDE SEQUENCE</scope>
    <source>
        <strain evidence="6">CGMCC 4.3508</strain>
    </source>
</reference>
<dbReference type="Pfam" id="PF13377">
    <property type="entry name" value="Peripla_BP_3"/>
    <property type="match status" value="1"/>
</dbReference>
<dbReference type="GO" id="GO:0003700">
    <property type="term" value="F:DNA-binding transcription factor activity"/>
    <property type="evidence" value="ECO:0007669"/>
    <property type="project" value="TreeGrafter"/>
</dbReference>
<keyword evidence="1" id="KW-0678">Repressor</keyword>
<dbReference type="SMART" id="SM00354">
    <property type="entry name" value="HTH_LACI"/>
    <property type="match status" value="1"/>
</dbReference>
<dbReference type="Gene3D" id="3.40.50.2300">
    <property type="match status" value="2"/>
</dbReference>
<dbReference type="PROSITE" id="PS50932">
    <property type="entry name" value="HTH_LACI_2"/>
    <property type="match status" value="1"/>
</dbReference>
<dbReference type="GO" id="GO:0000976">
    <property type="term" value="F:transcription cis-regulatory region binding"/>
    <property type="evidence" value="ECO:0007669"/>
    <property type="project" value="TreeGrafter"/>
</dbReference>
<dbReference type="Proteomes" id="UP000638263">
    <property type="component" value="Unassembled WGS sequence"/>
</dbReference>
<dbReference type="CDD" id="cd01392">
    <property type="entry name" value="HTH_LacI"/>
    <property type="match status" value="1"/>
</dbReference>
<proteinExistence type="predicted"/>
<dbReference type="Gene3D" id="1.10.260.40">
    <property type="entry name" value="lambda repressor-like DNA-binding domains"/>
    <property type="match status" value="1"/>
</dbReference>
<name>A0A917VTM4_9NOCA</name>
<accession>A0A917VTM4</accession>
<dbReference type="RefSeq" id="WP_058855951.1">
    <property type="nucleotide sequence ID" value="NZ_BMMH01000006.1"/>
</dbReference>
<dbReference type="PROSITE" id="PS00356">
    <property type="entry name" value="HTH_LACI_1"/>
    <property type="match status" value="1"/>
</dbReference>
<dbReference type="PANTHER" id="PTHR30146:SF148">
    <property type="entry name" value="HTH-TYPE TRANSCRIPTIONAL REPRESSOR PURR-RELATED"/>
    <property type="match status" value="1"/>
</dbReference>
<reference evidence="6" key="1">
    <citation type="journal article" date="2014" name="Int. J. Syst. Evol. Microbiol.">
        <title>Complete genome sequence of Corynebacterium casei LMG S-19264T (=DSM 44701T), isolated from a smear-ripened cheese.</title>
        <authorList>
            <consortium name="US DOE Joint Genome Institute (JGI-PGF)"/>
            <person name="Walter F."/>
            <person name="Albersmeier A."/>
            <person name="Kalinowski J."/>
            <person name="Ruckert C."/>
        </authorList>
    </citation>
    <scope>NUCLEOTIDE SEQUENCE</scope>
    <source>
        <strain evidence="6">CGMCC 4.3508</strain>
    </source>
</reference>
<dbReference type="InterPro" id="IPR046335">
    <property type="entry name" value="LacI/GalR-like_sensor"/>
</dbReference>
<dbReference type="CDD" id="cd06267">
    <property type="entry name" value="PBP1_LacI_sugar_binding-like"/>
    <property type="match status" value="1"/>
</dbReference>
<evidence type="ECO:0000313" key="6">
    <source>
        <dbReference type="EMBL" id="GGL16556.1"/>
    </source>
</evidence>
<dbReference type="InterPro" id="IPR010982">
    <property type="entry name" value="Lambda_DNA-bd_dom_sf"/>
</dbReference>
<feature type="domain" description="HTH lacI-type" evidence="5">
    <location>
        <begin position="3"/>
        <end position="57"/>
    </location>
</feature>
<evidence type="ECO:0000259" key="5">
    <source>
        <dbReference type="PROSITE" id="PS50932"/>
    </source>
</evidence>
<evidence type="ECO:0000256" key="1">
    <source>
        <dbReference type="ARBA" id="ARBA00022491"/>
    </source>
</evidence>
<evidence type="ECO:0000256" key="4">
    <source>
        <dbReference type="ARBA" id="ARBA00023163"/>
    </source>
</evidence>
<gene>
    <name evidence="6" type="ORF">GCM10011588_34070</name>
</gene>
<dbReference type="SUPFAM" id="SSF53822">
    <property type="entry name" value="Periplasmic binding protein-like I"/>
    <property type="match status" value="1"/>
</dbReference>
<dbReference type="Pfam" id="PF00356">
    <property type="entry name" value="LacI"/>
    <property type="match status" value="1"/>
</dbReference>